<dbReference type="PANTHER" id="PTHR47900:SF1">
    <property type="entry name" value="BETA-DEFENSIN 131A"/>
    <property type="match status" value="1"/>
</dbReference>
<comment type="subcellular location">
    <subcellularLocation>
        <location evidence="1 9">Secreted</location>
    </subcellularLocation>
</comment>
<gene>
    <name evidence="12" type="primary">LOC114239190</name>
</gene>
<keyword evidence="7 9" id="KW-0044">Antibiotic</keyword>
<comment type="function">
    <text evidence="9">Has antibacterial activity.</text>
</comment>
<evidence type="ECO:0000256" key="4">
    <source>
        <dbReference type="ARBA" id="ARBA00022529"/>
    </source>
</evidence>
<dbReference type="Proteomes" id="UP001652580">
    <property type="component" value="Chromosome 6"/>
</dbReference>
<dbReference type="GeneID" id="114239190"/>
<evidence type="ECO:0000256" key="8">
    <source>
        <dbReference type="ARBA" id="ARBA00023157"/>
    </source>
</evidence>
<evidence type="ECO:0000313" key="11">
    <source>
        <dbReference type="Proteomes" id="UP001652580"/>
    </source>
</evidence>
<sequence>MRVLLSILGVLALLSIVPQARSFFFPEGCPAGYSNCRMKCNTNEYAVRYCADWSICCRRKKNVFKEKKKW</sequence>
<dbReference type="PANTHER" id="PTHR47900">
    <property type="entry name" value="BETA-DEFENSIN 131A"/>
    <property type="match status" value="1"/>
</dbReference>
<organism evidence="11 12">
    <name type="scientific">Balaenoptera acutorostrata</name>
    <name type="common">Common minke whale</name>
    <name type="synonym">Balaena rostrata</name>
    <dbReference type="NCBI Taxonomy" id="9767"/>
    <lineage>
        <taxon>Eukaryota</taxon>
        <taxon>Metazoa</taxon>
        <taxon>Chordata</taxon>
        <taxon>Craniata</taxon>
        <taxon>Vertebrata</taxon>
        <taxon>Euteleostomi</taxon>
        <taxon>Mammalia</taxon>
        <taxon>Eutheria</taxon>
        <taxon>Laurasiatheria</taxon>
        <taxon>Artiodactyla</taxon>
        <taxon>Whippomorpha</taxon>
        <taxon>Cetacea</taxon>
        <taxon>Mysticeti</taxon>
        <taxon>Balaenopteridae</taxon>
        <taxon>Balaenoptera</taxon>
    </lineage>
</organism>
<comment type="similarity">
    <text evidence="2 9">Belongs to the beta-defensin family.</text>
</comment>
<evidence type="ECO:0000313" key="12">
    <source>
        <dbReference type="RefSeq" id="XP_028024967.1"/>
    </source>
</evidence>
<evidence type="ECO:0000256" key="3">
    <source>
        <dbReference type="ARBA" id="ARBA00022525"/>
    </source>
</evidence>
<keyword evidence="4 9" id="KW-0929">Antimicrobial</keyword>
<proteinExistence type="inferred from homology"/>
<keyword evidence="5 9" id="KW-0732">Signal</keyword>
<name>A0A452CPL7_BALAC</name>
<dbReference type="Pfam" id="PF13841">
    <property type="entry name" value="Defensin_beta_2"/>
    <property type="match status" value="1"/>
</dbReference>
<feature type="chain" id="PRO_5018814739" description="Beta-defensin" evidence="9">
    <location>
        <begin position="23"/>
        <end position="70"/>
    </location>
</feature>
<evidence type="ECO:0000256" key="5">
    <source>
        <dbReference type="ARBA" id="ARBA00022729"/>
    </source>
</evidence>
<dbReference type="GO" id="GO:0042742">
    <property type="term" value="P:defense response to bacterium"/>
    <property type="evidence" value="ECO:0007669"/>
    <property type="project" value="UniProtKB-UniRule"/>
</dbReference>
<evidence type="ECO:0000259" key="10">
    <source>
        <dbReference type="Pfam" id="PF13841"/>
    </source>
</evidence>
<accession>A0A452CPL7</accession>
<dbReference type="InterPro" id="IPR025933">
    <property type="entry name" value="Beta_defensin_dom"/>
</dbReference>
<feature type="domain" description="Beta-defensin" evidence="10">
    <location>
        <begin position="33"/>
        <end position="57"/>
    </location>
</feature>
<protein>
    <recommendedName>
        <fullName evidence="9">Beta-defensin</fullName>
    </recommendedName>
</protein>
<dbReference type="AlphaFoldDB" id="A0A452CPL7"/>
<dbReference type="GO" id="GO:0005615">
    <property type="term" value="C:extracellular space"/>
    <property type="evidence" value="ECO:0007669"/>
    <property type="project" value="TreeGrafter"/>
</dbReference>
<keyword evidence="11" id="KW-1185">Reference proteome</keyword>
<dbReference type="GO" id="GO:0045087">
    <property type="term" value="P:innate immune response"/>
    <property type="evidence" value="ECO:0007669"/>
    <property type="project" value="InterPro"/>
</dbReference>
<evidence type="ECO:0000256" key="9">
    <source>
        <dbReference type="RuleBase" id="RU231113"/>
    </source>
</evidence>
<keyword evidence="6 9" id="KW-0211">Defensin</keyword>
<evidence type="ECO:0000256" key="7">
    <source>
        <dbReference type="ARBA" id="ARBA00023022"/>
    </source>
</evidence>
<dbReference type="RefSeq" id="XP_028024967.1">
    <property type="nucleotide sequence ID" value="XM_028169166.1"/>
</dbReference>
<feature type="signal peptide" evidence="9">
    <location>
        <begin position="1"/>
        <end position="22"/>
    </location>
</feature>
<evidence type="ECO:0000256" key="1">
    <source>
        <dbReference type="ARBA" id="ARBA00004613"/>
    </source>
</evidence>
<keyword evidence="8" id="KW-1015">Disulfide bond</keyword>
<keyword evidence="3 9" id="KW-0964">Secreted</keyword>
<dbReference type="InParanoid" id="A0A452CPL7"/>
<evidence type="ECO:0000256" key="6">
    <source>
        <dbReference type="ARBA" id="ARBA00022940"/>
    </source>
</evidence>
<evidence type="ECO:0000256" key="2">
    <source>
        <dbReference type="ARBA" id="ARBA00007371"/>
    </source>
</evidence>
<reference evidence="12" key="1">
    <citation type="submission" date="2025-08" db="UniProtKB">
        <authorList>
            <consortium name="RefSeq"/>
        </authorList>
    </citation>
    <scope>IDENTIFICATION</scope>
</reference>